<feature type="transmembrane region" description="Helical" evidence="6">
    <location>
        <begin position="67"/>
        <end position="89"/>
    </location>
</feature>
<dbReference type="InterPro" id="IPR052337">
    <property type="entry name" value="SAT4-like"/>
</dbReference>
<feature type="transmembrane region" description="Helical" evidence="6">
    <location>
        <begin position="144"/>
        <end position="167"/>
    </location>
</feature>
<comment type="subcellular location">
    <subcellularLocation>
        <location evidence="1">Membrane</location>
        <topology evidence="1">Multi-pass membrane protein</topology>
    </subcellularLocation>
</comment>
<name>A0A9P4JC39_9PEZI</name>
<gene>
    <name evidence="8" type="ORF">K461DRAFT_265558</name>
</gene>
<comment type="caution">
    <text evidence="8">The sequence shown here is derived from an EMBL/GenBank/DDBJ whole genome shotgun (WGS) entry which is preliminary data.</text>
</comment>
<feature type="transmembrane region" description="Helical" evidence="6">
    <location>
        <begin position="109"/>
        <end position="132"/>
    </location>
</feature>
<evidence type="ECO:0000256" key="6">
    <source>
        <dbReference type="SAM" id="Phobius"/>
    </source>
</evidence>
<feature type="domain" description="Rhodopsin" evidence="7">
    <location>
        <begin position="51"/>
        <end position="292"/>
    </location>
</feature>
<dbReference type="Proteomes" id="UP000799439">
    <property type="component" value="Unassembled WGS sequence"/>
</dbReference>
<dbReference type="GO" id="GO:0016020">
    <property type="term" value="C:membrane"/>
    <property type="evidence" value="ECO:0007669"/>
    <property type="project" value="UniProtKB-SubCell"/>
</dbReference>
<evidence type="ECO:0000256" key="4">
    <source>
        <dbReference type="ARBA" id="ARBA00023136"/>
    </source>
</evidence>
<evidence type="ECO:0000259" key="7">
    <source>
        <dbReference type="Pfam" id="PF20684"/>
    </source>
</evidence>
<accession>A0A9P4JC39</accession>
<feature type="transmembrane region" description="Helical" evidence="6">
    <location>
        <begin position="33"/>
        <end position="55"/>
    </location>
</feature>
<feature type="transmembrane region" description="Helical" evidence="6">
    <location>
        <begin position="195"/>
        <end position="216"/>
    </location>
</feature>
<dbReference type="OrthoDB" id="4682787at2759"/>
<evidence type="ECO:0000313" key="9">
    <source>
        <dbReference type="Proteomes" id="UP000799439"/>
    </source>
</evidence>
<dbReference type="InterPro" id="IPR049326">
    <property type="entry name" value="Rhodopsin_dom_fungi"/>
</dbReference>
<keyword evidence="9" id="KW-1185">Reference proteome</keyword>
<evidence type="ECO:0000256" key="2">
    <source>
        <dbReference type="ARBA" id="ARBA00022692"/>
    </source>
</evidence>
<proteinExistence type="inferred from homology"/>
<evidence type="ECO:0000256" key="5">
    <source>
        <dbReference type="ARBA" id="ARBA00038359"/>
    </source>
</evidence>
<dbReference type="Pfam" id="PF20684">
    <property type="entry name" value="Fung_rhodopsin"/>
    <property type="match status" value="1"/>
</dbReference>
<evidence type="ECO:0000256" key="1">
    <source>
        <dbReference type="ARBA" id="ARBA00004141"/>
    </source>
</evidence>
<sequence>MASATVTIFPTATGSTATPMVEVIAVPDLNIPLFIALGFIALFLATVCFGLRMYVRRVMLGQVGLDDYVLIAAYVSFVLLVFLFEAILIDLLQKGVTEEYFTTMGLGNIWILLCAFVTVLIRAAIATFFLRIIPSTRAYRPHRIIMMSAFSIYSMIMIIGPFLALFACGTHWREIDYEVSEVCLDSSAIEHTLKAGIVLTAASDWLMVLIPMVIVYKSALSHRTKVPAMMVIALGALGSVTSIVRIPLTYLAGVDGPQDLGHYMIYIVLALYDNCIAIMAICLAALRPLLQKYRRDGTTTHTNTGFQSSRRDERTTARDKNNIMYLTEFQVTKTPAAEVESIDKMPILG</sequence>
<keyword evidence="4 6" id="KW-0472">Membrane</keyword>
<dbReference type="AlphaFoldDB" id="A0A9P4JC39"/>
<comment type="similarity">
    <text evidence="5">Belongs to the SAT4 family.</text>
</comment>
<organism evidence="8 9">
    <name type="scientific">Myriangium duriaei CBS 260.36</name>
    <dbReference type="NCBI Taxonomy" id="1168546"/>
    <lineage>
        <taxon>Eukaryota</taxon>
        <taxon>Fungi</taxon>
        <taxon>Dikarya</taxon>
        <taxon>Ascomycota</taxon>
        <taxon>Pezizomycotina</taxon>
        <taxon>Dothideomycetes</taxon>
        <taxon>Dothideomycetidae</taxon>
        <taxon>Myriangiales</taxon>
        <taxon>Myriangiaceae</taxon>
        <taxon>Myriangium</taxon>
    </lineage>
</organism>
<dbReference type="EMBL" id="ML996082">
    <property type="protein sequence ID" value="KAF2156124.1"/>
    <property type="molecule type" value="Genomic_DNA"/>
</dbReference>
<evidence type="ECO:0000256" key="3">
    <source>
        <dbReference type="ARBA" id="ARBA00022989"/>
    </source>
</evidence>
<dbReference type="PANTHER" id="PTHR33048">
    <property type="entry name" value="PTH11-LIKE INTEGRAL MEMBRANE PROTEIN (AFU_ORTHOLOGUE AFUA_5G11245)"/>
    <property type="match status" value="1"/>
</dbReference>
<feature type="transmembrane region" description="Helical" evidence="6">
    <location>
        <begin position="228"/>
        <end position="251"/>
    </location>
</feature>
<evidence type="ECO:0000313" key="8">
    <source>
        <dbReference type="EMBL" id="KAF2156124.1"/>
    </source>
</evidence>
<keyword evidence="3 6" id="KW-1133">Transmembrane helix</keyword>
<dbReference type="PANTHER" id="PTHR33048:SF96">
    <property type="entry name" value="INTEGRAL MEMBRANE PROTEIN"/>
    <property type="match status" value="1"/>
</dbReference>
<protein>
    <recommendedName>
        <fullName evidence="7">Rhodopsin domain-containing protein</fullName>
    </recommendedName>
</protein>
<feature type="transmembrane region" description="Helical" evidence="6">
    <location>
        <begin position="263"/>
        <end position="286"/>
    </location>
</feature>
<reference evidence="8" key="1">
    <citation type="journal article" date="2020" name="Stud. Mycol.">
        <title>101 Dothideomycetes genomes: a test case for predicting lifestyles and emergence of pathogens.</title>
        <authorList>
            <person name="Haridas S."/>
            <person name="Albert R."/>
            <person name="Binder M."/>
            <person name="Bloem J."/>
            <person name="Labutti K."/>
            <person name="Salamov A."/>
            <person name="Andreopoulos B."/>
            <person name="Baker S."/>
            <person name="Barry K."/>
            <person name="Bills G."/>
            <person name="Bluhm B."/>
            <person name="Cannon C."/>
            <person name="Castanera R."/>
            <person name="Culley D."/>
            <person name="Daum C."/>
            <person name="Ezra D."/>
            <person name="Gonzalez J."/>
            <person name="Henrissat B."/>
            <person name="Kuo A."/>
            <person name="Liang C."/>
            <person name="Lipzen A."/>
            <person name="Lutzoni F."/>
            <person name="Magnuson J."/>
            <person name="Mondo S."/>
            <person name="Nolan M."/>
            <person name="Ohm R."/>
            <person name="Pangilinan J."/>
            <person name="Park H.-J."/>
            <person name="Ramirez L."/>
            <person name="Alfaro M."/>
            <person name="Sun H."/>
            <person name="Tritt A."/>
            <person name="Yoshinaga Y."/>
            <person name="Zwiers L.-H."/>
            <person name="Turgeon B."/>
            <person name="Goodwin S."/>
            <person name="Spatafora J."/>
            <person name="Crous P."/>
            <person name="Grigoriev I."/>
        </authorList>
    </citation>
    <scope>NUCLEOTIDE SEQUENCE</scope>
    <source>
        <strain evidence="8">CBS 260.36</strain>
    </source>
</reference>
<keyword evidence="2 6" id="KW-0812">Transmembrane</keyword>